<keyword evidence="1" id="KW-0614">Plasmid</keyword>
<reference evidence="1 2" key="1">
    <citation type="submission" date="2021-08" db="EMBL/GenBank/DDBJ databases">
        <title>Complete genome sequence of the strain Aneurinibacillus thermoaerophilus CCM 8960.</title>
        <authorList>
            <person name="Musilova J."/>
            <person name="Kourilova X."/>
            <person name="Pernicova I."/>
            <person name="Bezdicek M."/>
            <person name="Lengerova M."/>
            <person name="Obruca S."/>
            <person name="Sedlar K."/>
        </authorList>
    </citation>
    <scope>NUCLEOTIDE SEQUENCE [LARGE SCALE GENOMIC DNA]</scope>
    <source>
        <strain evidence="1 2">CCM 8960</strain>
        <plasmid evidence="1 2">pAT1</plasmid>
    </source>
</reference>
<organism evidence="1 2">
    <name type="scientific">Aneurinibacillus thermoaerophilus</name>
    <dbReference type="NCBI Taxonomy" id="143495"/>
    <lineage>
        <taxon>Bacteria</taxon>
        <taxon>Bacillati</taxon>
        <taxon>Bacillota</taxon>
        <taxon>Bacilli</taxon>
        <taxon>Bacillales</taxon>
        <taxon>Paenibacillaceae</taxon>
        <taxon>Aneurinibacillus group</taxon>
        <taxon>Aneurinibacillus</taxon>
    </lineage>
</organism>
<dbReference type="GeneID" id="97143427"/>
<proteinExistence type="predicted"/>
<keyword evidence="2" id="KW-1185">Reference proteome</keyword>
<protein>
    <submittedName>
        <fullName evidence="1">Phage virion morphogenesis protein</fullName>
    </submittedName>
</protein>
<gene>
    <name evidence="1" type="ORF">K3F53_18770</name>
</gene>
<evidence type="ECO:0000313" key="2">
    <source>
        <dbReference type="Proteomes" id="UP000826616"/>
    </source>
</evidence>
<name>A0ABX8YHH3_ANETH</name>
<accession>A0ABX8YHH3</accession>
<dbReference type="Pfam" id="PF05069">
    <property type="entry name" value="Phage_tail_S"/>
    <property type="match status" value="1"/>
</dbReference>
<dbReference type="Proteomes" id="UP000826616">
    <property type="component" value="Plasmid pAT1"/>
</dbReference>
<sequence>MAMLNLNDIAKKLYMMSEPLHEGVADGIHKTAVRVMTNAKRRIGSYQDGWAVLKDETVQRKFNNPQAKATGADADAPLKDDGLLQGSITLEMRRDQLEAEVGSPMIYAATHEYGDEDRGIPERPYLRPALAEEVETHLENDIREGINRRMQTLR</sequence>
<evidence type="ECO:0000313" key="1">
    <source>
        <dbReference type="EMBL" id="QYY44779.1"/>
    </source>
</evidence>
<geneLocation type="plasmid" evidence="1 2">
    <name>pAT1</name>
</geneLocation>
<dbReference type="EMBL" id="CP080765">
    <property type="protein sequence ID" value="QYY44779.1"/>
    <property type="molecule type" value="Genomic_DNA"/>
</dbReference>
<dbReference type="InterPro" id="IPR006522">
    <property type="entry name" value="Phage_virion_morphogenesis"/>
</dbReference>
<dbReference type="RefSeq" id="WP_220561216.1">
    <property type="nucleotide sequence ID" value="NZ_CP080765.1"/>
</dbReference>